<dbReference type="GO" id="GO:0015035">
    <property type="term" value="F:protein-disulfide reductase activity"/>
    <property type="evidence" value="ECO:0007669"/>
    <property type="project" value="UniProtKB-UniRule"/>
</dbReference>
<dbReference type="EMBL" id="QQAX01000005">
    <property type="protein sequence ID" value="RDI46547.1"/>
    <property type="molecule type" value="Genomic_DNA"/>
</dbReference>
<dbReference type="SUPFAM" id="SSF158442">
    <property type="entry name" value="DsbB-like"/>
    <property type="match status" value="1"/>
</dbReference>
<evidence type="ECO:0000256" key="12">
    <source>
        <dbReference type="ARBA" id="ARBA00023186"/>
    </source>
</evidence>
<dbReference type="Pfam" id="PF02600">
    <property type="entry name" value="DsbB"/>
    <property type="match status" value="1"/>
</dbReference>
<evidence type="ECO:0000256" key="11">
    <source>
        <dbReference type="ARBA" id="ARBA00023157"/>
    </source>
</evidence>
<dbReference type="AlphaFoldDB" id="A0A370GS75"/>
<sequence>MSSRLLYFLGFVIICFLLATGFYLQYVDGIMPCPLCMLQRFCFAGLGILFFIGFFVHAKPLARYTIDALSVLVSLLGILLAGRQIWLQHFSTAENSECGVSLQYMVQALPLHEVMQKIIAGSAECTQRGWEFLYLDMAEWSLIWFIFFLLLSLYLLLKKVK</sequence>
<dbReference type="GO" id="GO:0005886">
    <property type="term" value="C:plasma membrane"/>
    <property type="evidence" value="ECO:0007669"/>
    <property type="project" value="UniProtKB-SubCell"/>
</dbReference>
<evidence type="ECO:0000256" key="9">
    <source>
        <dbReference type="ARBA" id="ARBA00023002"/>
    </source>
</evidence>
<evidence type="ECO:0000256" key="14">
    <source>
        <dbReference type="HAMAP-Rule" id="MF_00286"/>
    </source>
</evidence>
<comment type="caution">
    <text evidence="16">The sequence shown here is derived from an EMBL/GenBank/DDBJ whole genome shotgun (WGS) entry which is preliminary data.</text>
</comment>
<evidence type="ECO:0000313" key="17">
    <source>
        <dbReference type="Proteomes" id="UP000254720"/>
    </source>
</evidence>
<evidence type="ECO:0000256" key="5">
    <source>
        <dbReference type="ARBA" id="ARBA00022519"/>
    </source>
</evidence>
<reference evidence="16 17" key="1">
    <citation type="submission" date="2018-07" db="EMBL/GenBank/DDBJ databases">
        <title>Genomic Encyclopedia of Type Strains, Phase IV (KMG-IV): sequencing the most valuable type-strain genomes for metagenomic binning, comparative biology and taxonomic classification.</title>
        <authorList>
            <person name="Goeker M."/>
        </authorList>
    </citation>
    <scope>NUCLEOTIDE SEQUENCE [LARGE SCALE GENOMIC DNA]</scope>
    <source>
        <strain evidence="16 17">DSM 16500</strain>
    </source>
</reference>
<keyword evidence="9 14" id="KW-0560">Oxidoreductase</keyword>
<dbReference type="Gene3D" id="1.20.1550.10">
    <property type="entry name" value="DsbB-like"/>
    <property type="match status" value="1"/>
</dbReference>
<keyword evidence="11 14" id="KW-1015">Disulfide bond</keyword>
<keyword evidence="8 14" id="KW-1133">Transmembrane helix</keyword>
<evidence type="ECO:0000256" key="10">
    <source>
        <dbReference type="ARBA" id="ARBA00023136"/>
    </source>
</evidence>
<evidence type="ECO:0000256" key="4">
    <source>
        <dbReference type="ARBA" id="ARBA00022475"/>
    </source>
</evidence>
<keyword evidence="5" id="KW-0997">Cell inner membrane</keyword>
<comment type="caution">
    <text evidence="14">Lacks conserved residue(s) required for the propagation of feature annotation.</text>
</comment>
<feature type="topological domain" description="Cytoplasmic" evidence="14">
    <location>
        <begin position="159"/>
        <end position="161"/>
    </location>
</feature>
<proteinExistence type="inferred from homology"/>
<dbReference type="RefSeq" id="WP_170131752.1">
    <property type="nucleotide sequence ID" value="NZ_LR699114.1"/>
</dbReference>
<evidence type="ECO:0000256" key="2">
    <source>
        <dbReference type="ARBA" id="ARBA00008823"/>
    </source>
</evidence>
<keyword evidence="12 14" id="KW-0143">Chaperone</keyword>
<dbReference type="InterPro" id="IPR003752">
    <property type="entry name" value="DiS_bond_form_DsbB/BdbC"/>
</dbReference>
<comment type="function">
    <text evidence="14">Required for disulfide bond formation in some periplasmic proteins. Acts by oxidizing the DsbA protein.</text>
</comment>
<feature type="transmembrane region" description="Helical" evidence="15">
    <location>
        <begin position="5"/>
        <end position="26"/>
    </location>
</feature>
<evidence type="ECO:0000256" key="3">
    <source>
        <dbReference type="ARBA" id="ARBA00022448"/>
    </source>
</evidence>
<keyword evidence="7 14" id="KW-0249">Electron transport</keyword>
<keyword evidence="6 14" id="KW-0812">Transmembrane</keyword>
<feature type="topological domain" description="Cytoplasmic" evidence="14">
    <location>
        <begin position="1"/>
        <end position="6"/>
    </location>
</feature>
<keyword evidence="3 14" id="KW-0813">Transport</keyword>
<feature type="transmembrane region" description="Helical" evidence="15">
    <location>
        <begin position="68"/>
        <end position="86"/>
    </location>
</feature>
<accession>A0A370GS75</accession>
<evidence type="ECO:0000256" key="15">
    <source>
        <dbReference type="SAM" id="Phobius"/>
    </source>
</evidence>
<gene>
    <name evidence="14" type="primary">dsbB</name>
    <name evidence="16" type="ORF">C8D86_10571</name>
</gene>
<dbReference type="InterPro" id="IPR022920">
    <property type="entry name" value="Disulphide_bond_form_DsbB"/>
</dbReference>
<keyword evidence="17" id="KW-1185">Reference proteome</keyword>
<evidence type="ECO:0000256" key="13">
    <source>
        <dbReference type="ARBA" id="ARBA00023284"/>
    </source>
</evidence>
<keyword evidence="10 14" id="KW-0472">Membrane</keyword>
<keyword evidence="4 14" id="KW-1003">Cell membrane</keyword>
<dbReference type="Proteomes" id="UP000254720">
    <property type="component" value="Unassembled WGS sequence"/>
</dbReference>
<evidence type="ECO:0000256" key="6">
    <source>
        <dbReference type="ARBA" id="ARBA00022692"/>
    </source>
</evidence>
<keyword evidence="13 14" id="KW-0676">Redox-active center</keyword>
<feature type="topological domain" description="Periplasmic" evidence="14">
    <location>
        <begin position="24"/>
        <end position="41"/>
    </location>
</feature>
<evidence type="ECO:0000256" key="8">
    <source>
        <dbReference type="ARBA" id="ARBA00022989"/>
    </source>
</evidence>
<protein>
    <recommendedName>
        <fullName evidence="14">Disulfide bond formation protein B</fullName>
    </recommendedName>
    <alternativeName>
        <fullName evidence="14">Disulfide oxidoreductase</fullName>
    </alternativeName>
</protein>
<feature type="transmembrane region" description="Helical" evidence="15">
    <location>
        <begin position="38"/>
        <end position="56"/>
    </location>
</feature>
<name>A0A370GS75_9COXI</name>
<feature type="transmembrane region" description="Helical" evidence="15">
    <location>
        <begin position="140"/>
        <end position="157"/>
    </location>
</feature>
<dbReference type="GO" id="GO:0006457">
    <property type="term" value="P:protein folding"/>
    <property type="evidence" value="ECO:0007669"/>
    <property type="project" value="InterPro"/>
</dbReference>
<evidence type="ECO:0000256" key="1">
    <source>
        <dbReference type="ARBA" id="ARBA00004429"/>
    </source>
</evidence>
<dbReference type="HAMAP" id="MF_00286">
    <property type="entry name" value="DsbB"/>
    <property type="match status" value="1"/>
</dbReference>
<organism evidence="16 17">
    <name type="scientific">Aquicella lusitana</name>
    <dbReference type="NCBI Taxonomy" id="254246"/>
    <lineage>
        <taxon>Bacteria</taxon>
        <taxon>Pseudomonadati</taxon>
        <taxon>Pseudomonadota</taxon>
        <taxon>Gammaproteobacteria</taxon>
        <taxon>Legionellales</taxon>
        <taxon>Coxiellaceae</taxon>
        <taxon>Aquicella</taxon>
    </lineage>
</organism>
<comment type="similarity">
    <text evidence="2 14">Belongs to the DsbB family.</text>
</comment>
<evidence type="ECO:0000313" key="16">
    <source>
        <dbReference type="EMBL" id="RDI46547.1"/>
    </source>
</evidence>
<dbReference type="PANTHER" id="PTHR36570">
    <property type="entry name" value="DISULFIDE BOND FORMATION PROTEIN B"/>
    <property type="match status" value="1"/>
</dbReference>
<dbReference type="InterPro" id="IPR023380">
    <property type="entry name" value="DsbB-like_sf"/>
</dbReference>
<dbReference type="InterPro" id="IPR050183">
    <property type="entry name" value="DsbB"/>
</dbReference>
<dbReference type="PANTHER" id="PTHR36570:SF3">
    <property type="entry name" value="DISULFIDE BOND FORMATION PROTEIN B"/>
    <property type="match status" value="1"/>
</dbReference>
<evidence type="ECO:0000256" key="7">
    <source>
        <dbReference type="ARBA" id="ARBA00022982"/>
    </source>
</evidence>
<comment type="subcellular location">
    <subcellularLocation>
        <location evidence="1">Cell inner membrane</location>
        <topology evidence="1">Multi-pass membrane protein</topology>
    </subcellularLocation>
    <subcellularLocation>
        <location evidence="14">Cell membrane</location>
        <topology evidence="14">Multi-pass membrane protein</topology>
    </subcellularLocation>
</comment>
<feature type="disulfide bond" description="Redox-active" evidence="14">
    <location>
        <begin position="33"/>
        <end position="36"/>
    </location>
</feature>
<dbReference type="GO" id="GO:0009055">
    <property type="term" value="F:electron transfer activity"/>
    <property type="evidence" value="ECO:0007669"/>
    <property type="project" value="UniProtKB-UniRule"/>
</dbReference>